<gene>
    <name evidence="2" type="ORF">ORAREDHAP_LOCUS44178</name>
</gene>
<keyword evidence="3" id="KW-1185">Reference proteome</keyword>
<dbReference type="InterPro" id="IPR055562">
    <property type="entry name" value="DUF7138"/>
</dbReference>
<dbReference type="Proteomes" id="UP000507245">
    <property type="component" value="Unassembled WGS sequence"/>
</dbReference>
<protein>
    <recommendedName>
        <fullName evidence="1">DUF7138 domain-containing protein</fullName>
    </recommendedName>
</protein>
<evidence type="ECO:0000313" key="3">
    <source>
        <dbReference type="Proteomes" id="UP000507245"/>
    </source>
</evidence>
<dbReference type="EMBL" id="CAEKKB010000007">
    <property type="protein sequence ID" value="CAB4317409.1"/>
    <property type="molecule type" value="Genomic_DNA"/>
</dbReference>
<reference evidence="3" key="1">
    <citation type="journal article" date="2020" name="Genome Biol.">
        <title>Gamete binning: chromosome-level and haplotype-resolved genome assembly enabled by high-throughput single-cell sequencing of gamete genomes.</title>
        <authorList>
            <person name="Campoy J.A."/>
            <person name="Sun H."/>
            <person name="Goel M."/>
            <person name="Jiao W.-B."/>
            <person name="Folz-Donahue K."/>
            <person name="Wang N."/>
            <person name="Rubio M."/>
            <person name="Liu C."/>
            <person name="Kukat C."/>
            <person name="Ruiz D."/>
            <person name="Huettel B."/>
            <person name="Schneeberger K."/>
        </authorList>
    </citation>
    <scope>NUCLEOTIDE SEQUENCE [LARGE SCALE GENOMIC DNA]</scope>
    <source>
        <strain evidence="3">cv. Rojo Pasion</strain>
    </source>
</reference>
<evidence type="ECO:0000313" key="2">
    <source>
        <dbReference type="EMBL" id="CAB4317409.1"/>
    </source>
</evidence>
<accession>A0A6J5XUJ9</accession>
<dbReference type="AlphaFoldDB" id="A0A6J5XUJ9"/>
<organism evidence="2 3">
    <name type="scientific">Prunus armeniaca</name>
    <name type="common">Apricot</name>
    <name type="synonym">Armeniaca vulgaris</name>
    <dbReference type="NCBI Taxonomy" id="36596"/>
    <lineage>
        <taxon>Eukaryota</taxon>
        <taxon>Viridiplantae</taxon>
        <taxon>Streptophyta</taxon>
        <taxon>Embryophyta</taxon>
        <taxon>Tracheophyta</taxon>
        <taxon>Spermatophyta</taxon>
        <taxon>Magnoliopsida</taxon>
        <taxon>eudicotyledons</taxon>
        <taxon>Gunneridae</taxon>
        <taxon>Pentapetalae</taxon>
        <taxon>rosids</taxon>
        <taxon>fabids</taxon>
        <taxon>Rosales</taxon>
        <taxon>Rosaceae</taxon>
        <taxon>Amygdaloideae</taxon>
        <taxon>Amygdaleae</taxon>
        <taxon>Prunus</taxon>
    </lineage>
</organism>
<proteinExistence type="predicted"/>
<dbReference type="PANTHER" id="PTHR36351:SF1">
    <property type="entry name" value="EMBRYO SAC DEVELOPMENT ARREST 12"/>
    <property type="match status" value="1"/>
</dbReference>
<dbReference type="OrthoDB" id="778072at2759"/>
<feature type="domain" description="DUF7138" evidence="1">
    <location>
        <begin position="9"/>
        <end position="88"/>
    </location>
</feature>
<sequence length="246" mass="27506">MVEDPRARGVSFPIVFSDGETETDIGNVVVNDALEFKLFLSLLSNKIGISPHQFTVFLSSPDTRRRIPITGKVNFGAISREKNCFFLVELKRSRREKRRSKNSQIQHHHHQDFQENEYDNTASFGAHNPVNKSLSLENVMLLRRGMEIENVAGLGFPFAGRVEYENRIRELQMEKERYLMNMGLGRSDGLGLGLGLGRGGGVAVVCEECSRAKAMGREVGFHWCAYDAVTFGFRSPAGPISRPAKG</sequence>
<dbReference type="Pfam" id="PF23596">
    <property type="entry name" value="DUF7138"/>
    <property type="match status" value="1"/>
</dbReference>
<evidence type="ECO:0000259" key="1">
    <source>
        <dbReference type="Pfam" id="PF23596"/>
    </source>
</evidence>
<name>A0A6J5XUJ9_PRUAR</name>
<dbReference type="PANTHER" id="PTHR36351">
    <property type="entry name" value="EMBRYO SAC DEVELOPMENT ARREST 12"/>
    <property type="match status" value="1"/>
</dbReference>